<accession>A0A3M6V8A8</accession>
<dbReference type="PANTHER" id="PTHR11242">
    <property type="entry name" value="ARYL HYDROCARBON RECEPTOR INTERACTING PROTEIN RELATED"/>
    <property type="match status" value="1"/>
</dbReference>
<gene>
    <name evidence="6" type="ORF">DD237_002654</name>
    <name evidence="5" type="ORF">DD238_004712</name>
</gene>
<proteinExistence type="predicted"/>
<feature type="region of interest" description="Disordered" evidence="3">
    <location>
        <begin position="1"/>
        <end position="28"/>
    </location>
</feature>
<dbReference type="EMBL" id="QKXF01000086">
    <property type="protein sequence ID" value="RQM17926.1"/>
    <property type="molecule type" value="Genomic_DNA"/>
</dbReference>
<feature type="transmembrane region" description="Helical" evidence="4">
    <location>
        <begin position="238"/>
        <end position="258"/>
    </location>
</feature>
<evidence type="ECO:0000313" key="8">
    <source>
        <dbReference type="Proteomes" id="UP000286097"/>
    </source>
</evidence>
<keyword evidence="2" id="KW-0802">TPR repeat</keyword>
<protein>
    <submittedName>
        <fullName evidence="5">Uncharacterized protein</fullName>
    </submittedName>
</protein>
<dbReference type="STRING" id="542832.A0A3M6V8A8"/>
<dbReference type="InterPro" id="IPR019734">
    <property type="entry name" value="TPR_rpt"/>
</dbReference>
<feature type="compositionally biased region" description="Basic and acidic residues" evidence="3">
    <location>
        <begin position="201"/>
        <end position="218"/>
    </location>
</feature>
<keyword evidence="1" id="KW-0677">Repeat</keyword>
<evidence type="ECO:0000313" key="6">
    <source>
        <dbReference type="EMBL" id="RQM17926.1"/>
    </source>
</evidence>
<dbReference type="EMBL" id="QLLG01000807">
    <property type="protein sequence ID" value="RMX62141.1"/>
    <property type="molecule type" value="Genomic_DNA"/>
</dbReference>
<evidence type="ECO:0000313" key="7">
    <source>
        <dbReference type="Proteomes" id="UP000282087"/>
    </source>
</evidence>
<sequence>MSSSIEDAAVAVPSTKTTSTRSTENDMDEETKMLLHDERSSIFESRMKCADLCRQRGSMCFKDGDKNKAVEWYQRALYHVDFDEGSWTFEFTTKNRADVNKVRLPVYLNLAACFLVQGASMDDEKDQELLAQVVKNVNLALAIDPENDKALYRGGRALLLMGDLEGAKEKLTKAAKHHPMDRKIREAMVVLKEKLDEHKKEEKEQWGGRLLDEKRTDGSKTANKVQQQQRNESSSNTLWMFAVVLMGIALALGQLSFVE</sequence>
<dbReference type="Gene3D" id="1.25.40.10">
    <property type="entry name" value="Tetratricopeptide repeat domain"/>
    <property type="match status" value="1"/>
</dbReference>
<reference evidence="7 8" key="1">
    <citation type="submission" date="2018-06" db="EMBL/GenBank/DDBJ databases">
        <title>Comparative genomics of downy mildews reveals potential adaptations to biotrophy.</title>
        <authorList>
            <person name="Fletcher K."/>
            <person name="Klosterman S.J."/>
            <person name="Derevnina L."/>
            <person name="Martin F."/>
            <person name="Koike S."/>
            <person name="Reyes Chin-Wo S."/>
            <person name="Mou B."/>
            <person name="Michelmore R."/>
        </authorList>
    </citation>
    <scope>NUCLEOTIDE SEQUENCE [LARGE SCALE GENOMIC DNA]</scope>
    <source>
        <strain evidence="6 8">R13</strain>
        <strain evidence="5 7">R14</strain>
    </source>
</reference>
<evidence type="ECO:0000256" key="1">
    <source>
        <dbReference type="ARBA" id="ARBA00022737"/>
    </source>
</evidence>
<name>A0A3M6V8A8_9STRA</name>
<organism evidence="5 7">
    <name type="scientific">Peronospora effusa</name>
    <dbReference type="NCBI Taxonomy" id="542832"/>
    <lineage>
        <taxon>Eukaryota</taxon>
        <taxon>Sar</taxon>
        <taxon>Stramenopiles</taxon>
        <taxon>Oomycota</taxon>
        <taxon>Peronosporomycetes</taxon>
        <taxon>Peronosporales</taxon>
        <taxon>Peronosporaceae</taxon>
        <taxon>Peronospora</taxon>
    </lineage>
</organism>
<dbReference type="Proteomes" id="UP000286097">
    <property type="component" value="Unassembled WGS sequence"/>
</dbReference>
<evidence type="ECO:0000256" key="2">
    <source>
        <dbReference type="ARBA" id="ARBA00022803"/>
    </source>
</evidence>
<evidence type="ECO:0000256" key="4">
    <source>
        <dbReference type="SAM" id="Phobius"/>
    </source>
</evidence>
<dbReference type="SMART" id="SM00028">
    <property type="entry name" value="TPR"/>
    <property type="match status" value="2"/>
</dbReference>
<dbReference type="OrthoDB" id="433738at2759"/>
<feature type="compositionally biased region" description="Polar residues" evidence="3">
    <location>
        <begin position="219"/>
        <end position="231"/>
    </location>
</feature>
<dbReference type="InterPro" id="IPR011990">
    <property type="entry name" value="TPR-like_helical_dom_sf"/>
</dbReference>
<dbReference type="VEuPathDB" id="FungiDB:DD237_002654"/>
<dbReference type="Proteomes" id="UP000282087">
    <property type="component" value="Unassembled WGS sequence"/>
</dbReference>
<comment type="caution">
    <text evidence="5">The sequence shown here is derived from an EMBL/GenBank/DDBJ whole genome shotgun (WGS) entry which is preliminary data.</text>
</comment>
<keyword evidence="4" id="KW-1133">Transmembrane helix</keyword>
<dbReference type="PANTHER" id="PTHR11242:SF0">
    <property type="entry name" value="TPR_REGION DOMAIN-CONTAINING PROTEIN"/>
    <property type="match status" value="1"/>
</dbReference>
<keyword evidence="7" id="KW-1185">Reference proteome</keyword>
<dbReference type="AlphaFoldDB" id="A0A3M6V8A8"/>
<keyword evidence="4" id="KW-0812">Transmembrane</keyword>
<dbReference type="SUPFAM" id="SSF48452">
    <property type="entry name" value="TPR-like"/>
    <property type="match status" value="1"/>
</dbReference>
<dbReference type="InterPro" id="IPR039663">
    <property type="entry name" value="AIP/AIPL1/TTC9"/>
</dbReference>
<evidence type="ECO:0000256" key="3">
    <source>
        <dbReference type="SAM" id="MobiDB-lite"/>
    </source>
</evidence>
<evidence type="ECO:0000313" key="5">
    <source>
        <dbReference type="EMBL" id="RMX62141.1"/>
    </source>
</evidence>
<keyword evidence="4" id="KW-0472">Membrane</keyword>
<feature type="region of interest" description="Disordered" evidence="3">
    <location>
        <begin position="201"/>
        <end position="231"/>
    </location>
</feature>